<dbReference type="EMBL" id="CAADRA010007475">
    <property type="protein sequence ID" value="VFU01408.1"/>
    <property type="molecule type" value="Genomic_DNA"/>
</dbReference>
<sequence length="85" mass="9275">MTGTHAFISTWLNQRLILGANISSFHSTRTPTINCDGMFDQATGPPKQLPTLALVQHSQLNTIEAAMAGLRAPDGCMTPWIFTPY</sequence>
<protein>
    <submittedName>
        <fullName evidence="2">Aste57867_24772 protein</fullName>
    </submittedName>
</protein>
<gene>
    <name evidence="2" type="primary">Aste57867_24772</name>
    <name evidence="1" type="ORF">As57867_024694</name>
    <name evidence="2" type="ORF">ASTE57867_24772</name>
</gene>
<dbReference type="EMBL" id="VJMH01007449">
    <property type="protein sequence ID" value="KAF0683156.1"/>
    <property type="molecule type" value="Genomic_DNA"/>
</dbReference>
<dbReference type="Proteomes" id="UP000332933">
    <property type="component" value="Unassembled WGS sequence"/>
</dbReference>
<organism evidence="2 3">
    <name type="scientific">Aphanomyces stellatus</name>
    <dbReference type="NCBI Taxonomy" id="120398"/>
    <lineage>
        <taxon>Eukaryota</taxon>
        <taxon>Sar</taxon>
        <taxon>Stramenopiles</taxon>
        <taxon>Oomycota</taxon>
        <taxon>Saprolegniomycetes</taxon>
        <taxon>Saprolegniales</taxon>
        <taxon>Verrucalvaceae</taxon>
        <taxon>Aphanomyces</taxon>
    </lineage>
</organism>
<evidence type="ECO:0000313" key="3">
    <source>
        <dbReference type="Proteomes" id="UP000332933"/>
    </source>
</evidence>
<evidence type="ECO:0000313" key="2">
    <source>
        <dbReference type="EMBL" id="VFU01408.1"/>
    </source>
</evidence>
<keyword evidence="3" id="KW-1185">Reference proteome</keyword>
<proteinExistence type="predicted"/>
<evidence type="ECO:0000313" key="1">
    <source>
        <dbReference type="EMBL" id="KAF0683156.1"/>
    </source>
</evidence>
<name>A0A485LRZ4_9STRA</name>
<dbReference type="AlphaFoldDB" id="A0A485LRZ4"/>
<accession>A0A485LRZ4</accession>
<reference evidence="1" key="2">
    <citation type="submission" date="2019-06" db="EMBL/GenBank/DDBJ databases">
        <title>Genomics analysis of Aphanomyces spp. identifies a new class of oomycete effector associated with host adaptation.</title>
        <authorList>
            <person name="Gaulin E."/>
        </authorList>
    </citation>
    <scope>NUCLEOTIDE SEQUENCE</scope>
    <source>
        <strain evidence="1">CBS 578.67</strain>
    </source>
</reference>
<reference evidence="2 3" key="1">
    <citation type="submission" date="2019-03" db="EMBL/GenBank/DDBJ databases">
        <authorList>
            <person name="Gaulin E."/>
            <person name="Dumas B."/>
        </authorList>
    </citation>
    <scope>NUCLEOTIDE SEQUENCE [LARGE SCALE GENOMIC DNA]</scope>
    <source>
        <strain evidence="2">CBS 568.67</strain>
    </source>
</reference>